<keyword evidence="1" id="KW-0175">Coiled coil</keyword>
<name>A0A2N9E176_FAGSY</name>
<evidence type="ECO:0000313" key="3">
    <source>
        <dbReference type="EMBL" id="SPC72416.1"/>
    </source>
</evidence>
<dbReference type="PANTHER" id="PTHR31071">
    <property type="entry name" value="GB|AAF24581.1"/>
    <property type="match status" value="1"/>
</dbReference>
<feature type="compositionally biased region" description="Basic and acidic residues" evidence="2">
    <location>
        <begin position="265"/>
        <end position="279"/>
    </location>
</feature>
<sequence>MEEMMVMMMISSPENPRNESISSQPITTSTCPSWKLYENPFYYHQQQQQQQCQSSNTNKHLHHLHLPRSTRKIAASFWDLTFLRPIMESELEFARAQIMELKAEVEYERKARKKAESINKRLAKELAEERRGREAIERVCEELAKGISSDKAEVNRMKREMDEERKMLRMAEVLREERVQMKLTEAKILFEEKLLELEESTRIQIERSSHSKLKEKNQVADHNPPGTTTTTASSNDVACFSRKFKHLVLNEKSACCNDYNSSGVDSRESARSVQDDKSAYSDSNGGVDSRGSTRLVLGEKAWNNNNSGGGVSFMTVQRKASPEPENPHIKRGIKGFVEFPRVVRAIGSKSRHWGTKLECQKAQLRILLKQRSPNPIQQSYYELKI</sequence>
<reference evidence="3" key="1">
    <citation type="submission" date="2018-02" db="EMBL/GenBank/DDBJ databases">
        <authorList>
            <person name="Cohen D.B."/>
            <person name="Kent A.D."/>
        </authorList>
    </citation>
    <scope>NUCLEOTIDE SEQUENCE</scope>
</reference>
<gene>
    <name evidence="3" type="ORF">FSB_LOCUS298</name>
</gene>
<evidence type="ECO:0008006" key="4">
    <source>
        <dbReference type="Google" id="ProtNLM"/>
    </source>
</evidence>
<dbReference type="EMBL" id="OIVN01000004">
    <property type="protein sequence ID" value="SPC72416.1"/>
    <property type="molecule type" value="Genomic_DNA"/>
</dbReference>
<feature type="coiled-coil region" evidence="1">
    <location>
        <begin position="84"/>
        <end position="174"/>
    </location>
</feature>
<feature type="compositionally biased region" description="Basic and acidic residues" evidence="2">
    <location>
        <begin position="208"/>
        <end position="219"/>
    </location>
</feature>
<evidence type="ECO:0000256" key="1">
    <source>
        <dbReference type="SAM" id="Coils"/>
    </source>
</evidence>
<accession>A0A2N9E176</accession>
<organism evidence="3">
    <name type="scientific">Fagus sylvatica</name>
    <name type="common">Beechnut</name>
    <dbReference type="NCBI Taxonomy" id="28930"/>
    <lineage>
        <taxon>Eukaryota</taxon>
        <taxon>Viridiplantae</taxon>
        <taxon>Streptophyta</taxon>
        <taxon>Embryophyta</taxon>
        <taxon>Tracheophyta</taxon>
        <taxon>Spermatophyta</taxon>
        <taxon>Magnoliopsida</taxon>
        <taxon>eudicotyledons</taxon>
        <taxon>Gunneridae</taxon>
        <taxon>Pentapetalae</taxon>
        <taxon>rosids</taxon>
        <taxon>fabids</taxon>
        <taxon>Fagales</taxon>
        <taxon>Fagaceae</taxon>
        <taxon>Fagus</taxon>
    </lineage>
</organism>
<proteinExistence type="predicted"/>
<feature type="region of interest" description="Disordered" evidence="2">
    <location>
        <begin position="208"/>
        <end position="233"/>
    </location>
</feature>
<feature type="region of interest" description="Disordered" evidence="2">
    <location>
        <begin position="260"/>
        <end position="291"/>
    </location>
</feature>
<feature type="compositionally biased region" description="Polar residues" evidence="2">
    <location>
        <begin position="280"/>
        <end position="291"/>
    </location>
</feature>
<protein>
    <recommendedName>
        <fullName evidence="4">Protein BRANCHLESS TRICHOME</fullName>
    </recommendedName>
</protein>
<dbReference type="InterPro" id="IPR043424">
    <property type="entry name" value="BLT-like"/>
</dbReference>
<dbReference type="PANTHER" id="PTHR31071:SF39">
    <property type="entry name" value="PROTEIN BRANCHLESS TRICHOME"/>
    <property type="match status" value="1"/>
</dbReference>
<dbReference type="AlphaFoldDB" id="A0A2N9E176"/>
<evidence type="ECO:0000256" key="2">
    <source>
        <dbReference type="SAM" id="MobiDB-lite"/>
    </source>
</evidence>